<evidence type="ECO:0000313" key="2">
    <source>
        <dbReference type="EMBL" id="GFE06822.1"/>
    </source>
</evidence>
<dbReference type="Pfam" id="PF19979">
    <property type="entry name" value="DUF6415"/>
    <property type="match status" value="1"/>
</dbReference>
<dbReference type="Proteomes" id="UP000435837">
    <property type="component" value="Unassembled WGS sequence"/>
</dbReference>
<dbReference type="InterPro" id="IPR046300">
    <property type="entry name" value="DUF6415"/>
</dbReference>
<name>A0A640S8A4_9ACTN</name>
<feature type="compositionally biased region" description="Basic and acidic residues" evidence="1">
    <location>
        <begin position="9"/>
        <end position="21"/>
    </location>
</feature>
<keyword evidence="5" id="KW-1185">Reference proteome</keyword>
<accession>A0A640S8A4</accession>
<gene>
    <name evidence="3" type="ORF">OG727_06405</name>
    <name evidence="2" type="ORF">Scani_30900</name>
</gene>
<evidence type="ECO:0000256" key="1">
    <source>
        <dbReference type="SAM" id="MobiDB-lite"/>
    </source>
</evidence>
<feature type="region of interest" description="Disordered" evidence="1">
    <location>
        <begin position="1"/>
        <end position="28"/>
    </location>
</feature>
<reference evidence="3" key="2">
    <citation type="submission" date="2022-10" db="EMBL/GenBank/DDBJ databases">
        <title>The complete genomes of actinobacterial strains from the NBC collection.</title>
        <authorList>
            <person name="Joergensen T.S."/>
            <person name="Alvarez Arevalo M."/>
            <person name="Sterndorff E.B."/>
            <person name="Faurdal D."/>
            <person name="Vuksanovic O."/>
            <person name="Mourched A.-S."/>
            <person name="Charusanti P."/>
            <person name="Shaw S."/>
            <person name="Blin K."/>
            <person name="Weber T."/>
        </authorList>
    </citation>
    <scope>NUCLEOTIDE SEQUENCE</scope>
    <source>
        <strain evidence="3">NBC_01256</strain>
    </source>
</reference>
<dbReference type="EMBL" id="BLIN01000003">
    <property type="protein sequence ID" value="GFE06822.1"/>
    <property type="molecule type" value="Genomic_DNA"/>
</dbReference>
<protein>
    <submittedName>
        <fullName evidence="3">DUF6415 family natural product biosynthesis protein</fullName>
    </submittedName>
</protein>
<evidence type="ECO:0000313" key="3">
    <source>
        <dbReference type="EMBL" id="WUS21948.1"/>
    </source>
</evidence>
<sequence length="105" mass="11413">MTATAGAPSRDEIQETVDRALRPGPPPQYDELVALEQALLLIIADLYSEVAEQQLDPREQSSLTAIRYQTAVGLGSGLVSAHQQVRALARNCLWLLDQQAEGARS</sequence>
<dbReference type="AlphaFoldDB" id="A0A640S8A4"/>
<organism evidence="2 4">
    <name type="scientific">Streptomyces caniferus</name>
    <dbReference type="NCBI Taxonomy" id="285557"/>
    <lineage>
        <taxon>Bacteria</taxon>
        <taxon>Bacillati</taxon>
        <taxon>Actinomycetota</taxon>
        <taxon>Actinomycetes</taxon>
        <taxon>Kitasatosporales</taxon>
        <taxon>Streptomycetaceae</taxon>
        <taxon>Streptomyces</taxon>
    </lineage>
</organism>
<reference evidence="2 4" key="1">
    <citation type="submission" date="2019-12" db="EMBL/GenBank/DDBJ databases">
        <title>Whole genome shotgun sequence of Streptomyces caniferus NBRC 15389.</title>
        <authorList>
            <person name="Ichikawa N."/>
            <person name="Kimura A."/>
            <person name="Kitahashi Y."/>
            <person name="Komaki H."/>
            <person name="Tamura T."/>
        </authorList>
    </citation>
    <scope>NUCLEOTIDE SEQUENCE [LARGE SCALE GENOMIC DNA]</scope>
    <source>
        <strain evidence="2 4">NBRC 15389</strain>
    </source>
</reference>
<dbReference type="Proteomes" id="UP001432292">
    <property type="component" value="Chromosome"/>
</dbReference>
<dbReference type="OrthoDB" id="4297836at2"/>
<evidence type="ECO:0000313" key="5">
    <source>
        <dbReference type="Proteomes" id="UP001432292"/>
    </source>
</evidence>
<dbReference type="RefSeq" id="WP_159475039.1">
    <property type="nucleotide sequence ID" value="NZ_BAAATH010000006.1"/>
</dbReference>
<dbReference type="EMBL" id="CP108473">
    <property type="protein sequence ID" value="WUS21948.1"/>
    <property type="molecule type" value="Genomic_DNA"/>
</dbReference>
<dbReference type="GeneID" id="96639488"/>
<proteinExistence type="predicted"/>
<evidence type="ECO:0000313" key="4">
    <source>
        <dbReference type="Proteomes" id="UP000435837"/>
    </source>
</evidence>